<dbReference type="PANTHER" id="PTHR22603">
    <property type="entry name" value="CHOLINE/ETHANOALAMINE KINASE"/>
    <property type="match status" value="1"/>
</dbReference>
<proteinExistence type="inferred from homology"/>
<evidence type="ECO:0000256" key="1">
    <source>
        <dbReference type="ARBA" id="ARBA00038211"/>
    </source>
</evidence>
<dbReference type="SUPFAM" id="SSF56112">
    <property type="entry name" value="Protein kinase-like (PK-like)"/>
    <property type="match status" value="1"/>
</dbReference>
<dbReference type="OrthoDB" id="10267235at2759"/>
<gene>
    <name evidence="2" type="ORF">GOP47_0010603</name>
</gene>
<organism evidence="2 3">
    <name type="scientific">Adiantum capillus-veneris</name>
    <name type="common">Maidenhair fern</name>
    <dbReference type="NCBI Taxonomy" id="13818"/>
    <lineage>
        <taxon>Eukaryota</taxon>
        <taxon>Viridiplantae</taxon>
        <taxon>Streptophyta</taxon>
        <taxon>Embryophyta</taxon>
        <taxon>Tracheophyta</taxon>
        <taxon>Polypodiopsida</taxon>
        <taxon>Polypodiidae</taxon>
        <taxon>Polypodiales</taxon>
        <taxon>Pteridineae</taxon>
        <taxon>Pteridaceae</taxon>
        <taxon>Vittarioideae</taxon>
        <taxon>Adiantum</taxon>
    </lineage>
</organism>
<dbReference type="GO" id="GO:0004103">
    <property type="term" value="F:choline kinase activity"/>
    <property type="evidence" value="ECO:0007669"/>
    <property type="project" value="TreeGrafter"/>
</dbReference>
<dbReference type="Pfam" id="PF01633">
    <property type="entry name" value="Choline_kinase"/>
    <property type="match status" value="1"/>
</dbReference>
<dbReference type="EMBL" id="JABFUD020000010">
    <property type="protein sequence ID" value="KAI5074642.1"/>
    <property type="molecule type" value="Genomic_DNA"/>
</dbReference>
<dbReference type="Gene3D" id="3.90.1200.10">
    <property type="match status" value="1"/>
</dbReference>
<dbReference type="CDD" id="cd05157">
    <property type="entry name" value="ETNK_euk"/>
    <property type="match status" value="1"/>
</dbReference>
<keyword evidence="3" id="KW-1185">Reference proteome</keyword>
<sequence length="374" mass="43070">MDSSPFDGVIRKKDSWSKLPPEAVRLLKTLVIKLWPPGEDVNDVCVRQLKGALTNEVFECSWNTSSDHGDLDDADGNARETWLDLPNGKQRRVVLVRLYGTGVDNFFSREDEIRTFEAMSRAGQGPRLLGRFSTGRVEEFLHARTLTAKDLRDPDVSARIAEKLREFHQLSMPGSPEPRIWNRLRDWLTEALGISSSAEYITEFRLHELNVEIEDLELQASNLHSDIGFCHNDLQYGNIMMDDETNIITIIDYEYSTYNPVAYDLANHFCEMAANYHTDTPHILDFSKYPGLKERHRFIRAYLESSGDIASVSQVKQLSDEVDFYVLASHIHWGLWGLISHYVNEIDFDYLEYARQRFNQFWAFKGINFGCISA</sequence>
<evidence type="ECO:0008006" key="4">
    <source>
        <dbReference type="Google" id="ProtNLM"/>
    </source>
</evidence>
<accession>A0A9D4UVM1</accession>
<dbReference type="InterPro" id="IPR011009">
    <property type="entry name" value="Kinase-like_dom_sf"/>
</dbReference>
<evidence type="ECO:0000313" key="2">
    <source>
        <dbReference type="EMBL" id="KAI5074642.1"/>
    </source>
</evidence>
<comment type="caution">
    <text evidence="2">The sequence shown here is derived from an EMBL/GenBank/DDBJ whole genome shotgun (WGS) entry which is preliminary data.</text>
</comment>
<dbReference type="Proteomes" id="UP000886520">
    <property type="component" value="Chromosome 10"/>
</dbReference>
<dbReference type="AlphaFoldDB" id="A0A9D4UVM1"/>
<reference evidence="2" key="1">
    <citation type="submission" date="2021-01" db="EMBL/GenBank/DDBJ databases">
        <title>Adiantum capillus-veneris genome.</title>
        <authorList>
            <person name="Fang Y."/>
            <person name="Liao Q."/>
        </authorList>
    </citation>
    <scope>NUCLEOTIDE SEQUENCE</scope>
    <source>
        <strain evidence="2">H3</strain>
        <tissue evidence="2">Leaf</tissue>
    </source>
</reference>
<dbReference type="Gene3D" id="3.30.200.20">
    <property type="entry name" value="Phosphorylase Kinase, domain 1"/>
    <property type="match status" value="1"/>
</dbReference>
<dbReference type="GO" id="GO:0006646">
    <property type="term" value="P:phosphatidylethanolamine biosynthetic process"/>
    <property type="evidence" value="ECO:0007669"/>
    <property type="project" value="TreeGrafter"/>
</dbReference>
<dbReference type="GO" id="GO:0005737">
    <property type="term" value="C:cytoplasm"/>
    <property type="evidence" value="ECO:0007669"/>
    <property type="project" value="TreeGrafter"/>
</dbReference>
<name>A0A9D4UVM1_ADICA</name>
<protein>
    <recommendedName>
        <fullName evidence="4">Choline kinase</fullName>
    </recommendedName>
</protein>
<comment type="similarity">
    <text evidence="1">Belongs to the choline/ethanolamine kinase family.</text>
</comment>
<dbReference type="GO" id="GO:0004305">
    <property type="term" value="F:ethanolamine kinase activity"/>
    <property type="evidence" value="ECO:0007669"/>
    <property type="project" value="TreeGrafter"/>
</dbReference>
<dbReference type="PANTHER" id="PTHR22603:SF93">
    <property type="entry name" value="RE24176P"/>
    <property type="match status" value="1"/>
</dbReference>
<evidence type="ECO:0000313" key="3">
    <source>
        <dbReference type="Proteomes" id="UP000886520"/>
    </source>
</evidence>